<reference evidence="1" key="1">
    <citation type="submission" date="2015-11" db="EMBL/GenBank/DDBJ databases">
        <title>De novo transcriptome assembly of four potential Pierce s Disease insect vectors from Arizona vineyards.</title>
        <authorList>
            <person name="Tassone E.E."/>
        </authorList>
    </citation>
    <scope>NUCLEOTIDE SEQUENCE</scope>
</reference>
<sequence>RRFYLLSERLLSKGSWPGETSTPRCFNRVTASQVARAFNSLISIWQMDAAEGKLPRQSGPTDLFPAFQSRENVTCASAEEIHSMKRKANTNERIGIAKVSFSPQEAIGGDDVKKMS</sequence>
<organism evidence="1">
    <name type="scientific">Graphocephala atropunctata</name>
    <dbReference type="NCBI Taxonomy" id="36148"/>
    <lineage>
        <taxon>Eukaryota</taxon>
        <taxon>Metazoa</taxon>
        <taxon>Ecdysozoa</taxon>
        <taxon>Arthropoda</taxon>
        <taxon>Hexapoda</taxon>
        <taxon>Insecta</taxon>
        <taxon>Pterygota</taxon>
        <taxon>Neoptera</taxon>
        <taxon>Paraneoptera</taxon>
        <taxon>Hemiptera</taxon>
        <taxon>Auchenorrhyncha</taxon>
        <taxon>Membracoidea</taxon>
        <taxon>Cicadellidae</taxon>
        <taxon>Cicadellinae</taxon>
        <taxon>Cicadellini</taxon>
        <taxon>Graphocephala</taxon>
    </lineage>
</organism>
<feature type="non-terminal residue" evidence="1">
    <location>
        <position position="116"/>
    </location>
</feature>
<accession>A0A1B6LP04</accession>
<protein>
    <submittedName>
        <fullName evidence="1">Uncharacterized protein</fullName>
    </submittedName>
</protein>
<evidence type="ECO:0000313" key="1">
    <source>
        <dbReference type="EMBL" id="JAT25347.1"/>
    </source>
</evidence>
<feature type="non-terminal residue" evidence="1">
    <location>
        <position position="1"/>
    </location>
</feature>
<gene>
    <name evidence="1" type="ORF">g.52260</name>
</gene>
<name>A0A1B6LP04_9HEMI</name>
<dbReference type="EMBL" id="GEBQ01014630">
    <property type="protein sequence ID" value="JAT25347.1"/>
    <property type="molecule type" value="Transcribed_RNA"/>
</dbReference>
<proteinExistence type="predicted"/>
<dbReference type="AlphaFoldDB" id="A0A1B6LP04"/>